<feature type="compositionally biased region" description="Basic and acidic residues" evidence="1">
    <location>
        <begin position="14"/>
        <end position="24"/>
    </location>
</feature>
<reference evidence="3" key="1">
    <citation type="journal article" date="2014" name="Proc. Natl. Acad. Sci. U.S.A.">
        <title>Extensive sampling of basidiomycete genomes demonstrates inadequacy of the white-rot/brown-rot paradigm for wood decay fungi.</title>
        <authorList>
            <person name="Riley R."/>
            <person name="Salamov A.A."/>
            <person name="Brown D.W."/>
            <person name="Nagy L.G."/>
            <person name="Floudas D."/>
            <person name="Held B.W."/>
            <person name="Levasseur A."/>
            <person name="Lombard V."/>
            <person name="Morin E."/>
            <person name="Otillar R."/>
            <person name="Lindquist E.A."/>
            <person name="Sun H."/>
            <person name="LaButti K.M."/>
            <person name="Schmutz J."/>
            <person name="Jabbour D."/>
            <person name="Luo H."/>
            <person name="Baker S.E."/>
            <person name="Pisabarro A.G."/>
            <person name="Walton J.D."/>
            <person name="Blanchette R.A."/>
            <person name="Henrissat B."/>
            <person name="Martin F."/>
            <person name="Cullen D."/>
            <person name="Hibbett D.S."/>
            <person name="Grigoriev I.V."/>
        </authorList>
    </citation>
    <scope>NUCLEOTIDE SEQUENCE [LARGE SCALE GENOMIC DNA]</scope>
    <source>
        <strain evidence="3">FD-172 SS1</strain>
    </source>
</reference>
<feature type="compositionally biased region" description="Polar residues" evidence="1">
    <location>
        <begin position="62"/>
        <end position="71"/>
    </location>
</feature>
<accession>A0A067M5Z2</accession>
<feature type="region of interest" description="Disordered" evidence="1">
    <location>
        <begin position="133"/>
        <end position="162"/>
    </location>
</feature>
<dbReference type="AlphaFoldDB" id="A0A067M5Z2"/>
<proteinExistence type="predicted"/>
<keyword evidence="3" id="KW-1185">Reference proteome</keyword>
<dbReference type="HOGENOM" id="CLU_874325_0_0_1"/>
<dbReference type="Proteomes" id="UP000027195">
    <property type="component" value="Unassembled WGS sequence"/>
</dbReference>
<name>A0A067M5Z2_BOTB1</name>
<dbReference type="InParanoid" id="A0A067M5Z2"/>
<evidence type="ECO:0000313" key="2">
    <source>
        <dbReference type="EMBL" id="KDQ07001.1"/>
    </source>
</evidence>
<protein>
    <submittedName>
        <fullName evidence="2">Uncharacterized protein</fullName>
    </submittedName>
</protein>
<gene>
    <name evidence="2" type="ORF">BOTBODRAFT_39140</name>
</gene>
<dbReference type="EMBL" id="KL198117">
    <property type="protein sequence ID" value="KDQ07001.1"/>
    <property type="molecule type" value="Genomic_DNA"/>
</dbReference>
<organism evidence="2 3">
    <name type="scientific">Botryobasidium botryosum (strain FD-172 SS1)</name>
    <dbReference type="NCBI Taxonomy" id="930990"/>
    <lineage>
        <taxon>Eukaryota</taxon>
        <taxon>Fungi</taxon>
        <taxon>Dikarya</taxon>
        <taxon>Basidiomycota</taxon>
        <taxon>Agaricomycotina</taxon>
        <taxon>Agaricomycetes</taxon>
        <taxon>Cantharellales</taxon>
        <taxon>Botryobasidiaceae</taxon>
        <taxon>Botryobasidium</taxon>
    </lineage>
</organism>
<evidence type="ECO:0000313" key="3">
    <source>
        <dbReference type="Proteomes" id="UP000027195"/>
    </source>
</evidence>
<sequence length="318" mass="35107">MEHTSGLPHLPDGQIREALFRDPSEELDELTNEPLLVQHTSTTGPQQPTAPFSASPWGGYISQHSAIQPSSPLAAHPKPNSHPMHSTPGTNGHVERYGYHVPEVSPAVQFEEMRKELFKDSVPKRVTEAVKSVTTSSSLVRRRQRRAGPGSRGHLMPSKPSGEATIQDIIRLARFEGNPIHSSSPGVEGGESHSEIGDSEVDVDMSGVESGEPVSEGQATHWRFILQKLAKGKVTPTAENLLEFHRTMQQVENQKADISRDVFKASHLGLCIKVISALDRDTLPSHDATYGLIRRAERLKNFWLKKFIHEAGDGRHDE</sequence>
<feature type="region of interest" description="Disordered" evidence="1">
    <location>
        <begin position="177"/>
        <end position="198"/>
    </location>
</feature>
<feature type="region of interest" description="Disordered" evidence="1">
    <location>
        <begin position="1"/>
        <end position="96"/>
    </location>
</feature>
<evidence type="ECO:0000256" key="1">
    <source>
        <dbReference type="SAM" id="MobiDB-lite"/>
    </source>
</evidence>
<feature type="compositionally biased region" description="Polar residues" evidence="1">
    <location>
        <begin position="38"/>
        <end position="52"/>
    </location>
</feature>